<feature type="domain" description="CzcB-like C-terminal circularly permuted SH3-like" evidence="10">
    <location>
        <begin position="428"/>
        <end position="488"/>
    </location>
</feature>
<dbReference type="PANTHER" id="PTHR30097">
    <property type="entry name" value="CATION EFFLUX SYSTEM PROTEIN CUSB"/>
    <property type="match status" value="1"/>
</dbReference>
<feature type="domain" description="CzcB-like barrel-sandwich hybrid" evidence="9">
    <location>
        <begin position="200"/>
        <end position="343"/>
    </location>
</feature>
<feature type="domain" description="CzcB N-terminal" evidence="8">
    <location>
        <begin position="60"/>
        <end position="153"/>
    </location>
</feature>
<dbReference type="Pfam" id="PF25973">
    <property type="entry name" value="BSH_CzcB"/>
    <property type="match status" value="1"/>
</dbReference>
<evidence type="ECO:0000256" key="2">
    <source>
        <dbReference type="ARBA" id="ARBA00022448"/>
    </source>
</evidence>
<comment type="similarity">
    <text evidence="1">Belongs to the membrane fusion protein (MFP) (TC 8.A.1) family.</text>
</comment>
<dbReference type="InterPro" id="IPR058648">
    <property type="entry name" value="HH_CzcB-like"/>
</dbReference>
<evidence type="ECO:0000256" key="1">
    <source>
        <dbReference type="ARBA" id="ARBA00009477"/>
    </source>
</evidence>
<protein>
    <submittedName>
        <fullName evidence="11">Resistance-nodulation-cell division (RND) divalent metal cation efflux membrane fusion protein CzcB</fullName>
    </submittedName>
</protein>
<feature type="coiled-coil region" evidence="3">
    <location>
        <begin position="237"/>
        <end position="295"/>
    </location>
</feature>
<evidence type="ECO:0000259" key="6">
    <source>
        <dbReference type="Pfam" id="PF25893"/>
    </source>
</evidence>
<feature type="region of interest" description="Disordered" evidence="4">
    <location>
        <begin position="27"/>
        <end position="60"/>
    </location>
</feature>
<accession>A0ABM7LI48</accession>
<dbReference type="EMBL" id="AP023081">
    <property type="protein sequence ID" value="BCD89122.1"/>
    <property type="molecule type" value="Genomic_DNA"/>
</dbReference>
<evidence type="ECO:0000256" key="3">
    <source>
        <dbReference type="SAM" id="Coils"/>
    </source>
</evidence>
<feature type="domain" description="CusB-like beta-barrel" evidence="7">
    <location>
        <begin position="346"/>
        <end position="420"/>
    </location>
</feature>
<feature type="signal peptide" evidence="5">
    <location>
        <begin position="1"/>
        <end position="19"/>
    </location>
</feature>
<feature type="compositionally biased region" description="Basic and acidic residues" evidence="4">
    <location>
        <begin position="30"/>
        <end position="39"/>
    </location>
</feature>
<evidence type="ECO:0000259" key="7">
    <source>
        <dbReference type="Pfam" id="PF25954"/>
    </source>
</evidence>
<dbReference type="Pfam" id="PF25971">
    <property type="entry name" value="CzcB_N"/>
    <property type="match status" value="1"/>
</dbReference>
<dbReference type="InterPro" id="IPR006143">
    <property type="entry name" value="RND_pump_MFP"/>
</dbReference>
<feature type="domain" description="CzcB-like alpha-helical hairpin" evidence="6">
    <location>
        <begin position="239"/>
        <end position="298"/>
    </location>
</feature>
<evidence type="ECO:0000259" key="8">
    <source>
        <dbReference type="Pfam" id="PF25971"/>
    </source>
</evidence>
<evidence type="ECO:0000259" key="9">
    <source>
        <dbReference type="Pfam" id="PF25973"/>
    </source>
</evidence>
<keyword evidence="12" id="KW-1185">Reference proteome</keyword>
<dbReference type="InterPro" id="IPR051909">
    <property type="entry name" value="MFP_Cation_Efflux"/>
</dbReference>
<dbReference type="Gene3D" id="2.40.420.20">
    <property type="match status" value="1"/>
</dbReference>
<sequence>MALAIAFATGIGVVAGAVAFMPGGAAGEGAKAHAGHDEAGHDDEDGHGEAKPAARGPNGGELFRADDLDVELVAPESADGRVPMSVYLSRAGSRIAADGQSRVSMSVRRASGETQVLAFSPRDGAFVSPTGIAEPHFFSATLEVEREGRTARFEYTKEEGLLALSAEQMTAAGIRLATAQARSLDTRVKLPGEIRFDEDRTAHLVPRTAGVVESVAVNLGQQVEKGQLLAVIASPQLSEQRSELAAAERRAELARTTHQREQQLWKEGISAEQDFLQARQALQEAEIAVANARQKLAAVGGAGQQAQGNRYELRAPFAGTVVEKHLVPGEVVSEASNAFTLSDLSQVWATFSLSPKDLGEARVGRAVKVISPELGSEVLGQVAYIGNLLGEQTRTATARAVLKNPEGAWRPGLFVSIELAIASSQAGVTVPEQAVQSIEERPSVFVQVAQGFVAQPVSLGTRSDGFVEVTEGLAAGTAVAAEGSFILKSELGKGSADHAH</sequence>
<dbReference type="InterPro" id="IPR058792">
    <property type="entry name" value="Beta-barrel_RND_2"/>
</dbReference>
<dbReference type="NCBIfam" id="TIGR01730">
    <property type="entry name" value="RND_mfp"/>
    <property type="match status" value="1"/>
</dbReference>
<name>A0ABM7LI48_9PSED</name>
<evidence type="ECO:0000313" key="12">
    <source>
        <dbReference type="Proteomes" id="UP001064896"/>
    </source>
</evidence>
<dbReference type="PANTHER" id="PTHR30097:SF4">
    <property type="entry name" value="SLR6042 PROTEIN"/>
    <property type="match status" value="1"/>
</dbReference>
<gene>
    <name evidence="11" type="primary">czcB</name>
    <name evidence="11" type="ORF">PSm6_55290</name>
</gene>
<evidence type="ECO:0000256" key="5">
    <source>
        <dbReference type="SAM" id="SignalP"/>
    </source>
</evidence>
<keyword evidence="5" id="KW-0732">Signal</keyword>
<dbReference type="Gene3D" id="1.10.287.470">
    <property type="entry name" value="Helix hairpin bin"/>
    <property type="match status" value="1"/>
</dbReference>
<proteinExistence type="inferred from homology"/>
<evidence type="ECO:0000259" key="10">
    <source>
        <dbReference type="Pfam" id="PF25975"/>
    </source>
</evidence>
<dbReference type="InterPro" id="IPR058649">
    <property type="entry name" value="CzcB_C"/>
</dbReference>
<reference evidence="11" key="1">
    <citation type="submission" date="2020-05" db="EMBL/GenBank/DDBJ databases">
        <title>Complete genome sequence of Pseudomonas sp. Sm006.</title>
        <authorList>
            <person name="Takeuchi K."/>
            <person name="Someya N."/>
        </authorList>
    </citation>
    <scope>NUCLEOTIDE SEQUENCE</scope>
    <source>
        <strain evidence="11">Sm006</strain>
    </source>
</reference>
<dbReference type="SUPFAM" id="SSF111369">
    <property type="entry name" value="HlyD-like secretion proteins"/>
    <property type="match status" value="1"/>
</dbReference>
<evidence type="ECO:0000256" key="4">
    <source>
        <dbReference type="SAM" id="MobiDB-lite"/>
    </source>
</evidence>
<evidence type="ECO:0000313" key="11">
    <source>
        <dbReference type="EMBL" id="BCD89122.1"/>
    </source>
</evidence>
<dbReference type="Proteomes" id="UP001064896">
    <property type="component" value="Chromosome"/>
</dbReference>
<organism evidence="11 12">
    <name type="scientific">Pseudomonas solani</name>
    <dbReference type="NCBI Taxonomy" id="2731552"/>
    <lineage>
        <taxon>Bacteria</taxon>
        <taxon>Pseudomonadati</taxon>
        <taxon>Pseudomonadota</taxon>
        <taxon>Gammaproteobacteria</taxon>
        <taxon>Pseudomonadales</taxon>
        <taxon>Pseudomonadaceae</taxon>
        <taxon>Pseudomonas</taxon>
    </lineage>
</organism>
<dbReference type="Gene3D" id="2.40.50.100">
    <property type="match status" value="1"/>
</dbReference>
<keyword evidence="2" id="KW-0813">Transport</keyword>
<feature type="chain" id="PRO_5045822035" evidence="5">
    <location>
        <begin position="20"/>
        <end position="500"/>
    </location>
</feature>
<dbReference type="Gene3D" id="2.40.30.170">
    <property type="match status" value="1"/>
</dbReference>
<dbReference type="Pfam" id="PF25975">
    <property type="entry name" value="CzcB_C"/>
    <property type="match status" value="1"/>
</dbReference>
<dbReference type="Pfam" id="PF25893">
    <property type="entry name" value="HH_CzcB"/>
    <property type="match status" value="1"/>
</dbReference>
<dbReference type="InterPro" id="IPR058647">
    <property type="entry name" value="BSH_CzcB-like"/>
</dbReference>
<keyword evidence="3" id="KW-0175">Coiled coil</keyword>
<dbReference type="InterPro" id="IPR058646">
    <property type="entry name" value="CzcB_N"/>
</dbReference>
<dbReference type="Pfam" id="PF25954">
    <property type="entry name" value="Beta-barrel_RND_2"/>
    <property type="match status" value="1"/>
</dbReference>